<name>A0ABY5I6C1_9FIRM</name>
<dbReference type="EMBL" id="CP101620">
    <property type="protein sequence ID" value="UTY39781.1"/>
    <property type="molecule type" value="Genomic_DNA"/>
</dbReference>
<dbReference type="Proteomes" id="UP001060112">
    <property type="component" value="Chromosome"/>
</dbReference>
<accession>A0ABY5I6C1</accession>
<dbReference type="InterPro" id="IPR016193">
    <property type="entry name" value="Cytidine_deaminase-like"/>
</dbReference>
<gene>
    <name evidence="1" type="ORF">NMU03_02945</name>
</gene>
<evidence type="ECO:0000313" key="2">
    <source>
        <dbReference type="Proteomes" id="UP001060112"/>
    </source>
</evidence>
<evidence type="ECO:0000313" key="1">
    <source>
        <dbReference type="EMBL" id="UTY39781.1"/>
    </source>
</evidence>
<dbReference type="SUPFAM" id="SSF53927">
    <property type="entry name" value="Cytidine deaminase-like"/>
    <property type="match status" value="1"/>
</dbReference>
<sequence>MCSDAIVWSKLGRLVYGASQTDLNHILHEDGCECSQMVFDHSPFYPQVTAGVLKEESLKILTAYFSKENHK</sequence>
<organism evidence="1 2">
    <name type="scientific">Allocoprobacillus halotolerans</name>
    <dbReference type="NCBI Taxonomy" id="2944914"/>
    <lineage>
        <taxon>Bacteria</taxon>
        <taxon>Bacillati</taxon>
        <taxon>Bacillota</taxon>
        <taxon>Erysipelotrichia</taxon>
        <taxon>Erysipelotrichales</taxon>
        <taxon>Erysipelotrichaceae</taxon>
        <taxon>Allocoprobacillus</taxon>
    </lineage>
</organism>
<keyword evidence="2" id="KW-1185">Reference proteome</keyword>
<dbReference type="RefSeq" id="WP_290141174.1">
    <property type="nucleotide sequence ID" value="NZ_CP101620.1"/>
</dbReference>
<protein>
    <submittedName>
        <fullName evidence="1">Uncharacterized protein</fullName>
    </submittedName>
</protein>
<dbReference type="Gene3D" id="3.40.140.10">
    <property type="entry name" value="Cytidine Deaminase, domain 2"/>
    <property type="match status" value="1"/>
</dbReference>
<reference evidence="1" key="1">
    <citation type="submission" date="2022-07" db="EMBL/GenBank/DDBJ databases">
        <title>Faecal culturing of patients with breast cancer.</title>
        <authorList>
            <person name="Teng N.M.Y."/>
            <person name="Kiu R."/>
            <person name="Evans R."/>
            <person name="Baker D.J."/>
            <person name="Zenner C."/>
            <person name="Robinson S.D."/>
            <person name="Hall L.J."/>
        </authorList>
    </citation>
    <scope>NUCLEOTIDE SEQUENCE</scope>
    <source>
        <strain evidence="1">LH1062</strain>
    </source>
</reference>
<proteinExistence type="predicted"/>